<evidence type="ECO:0000256" key="3">
    <source>
        <dbReference type="ARBA" id="ARBA00022989"/>
    </source>
</evidence>
<comment type="subcellular location">
    <subcellularLocation>
        <location evidence="1">Cell membrane</location>
        <topology evidence="1">Multi-pass membrane protein</topology>
    </subcellularLocation>
</comment>
<feature type="transmembrane region" description="Helical" evidence="5">
    <location>
        <begin position="73"/>
        <end position="95"/>
    </location>
</feature>
<accession>A0A2K2UCS7</accession>
<evidence type="ECO:0000313" key="7">
    <source>
        <dbReference type="EMBL" id="PNV68018.1"/>
    </source>
</evidence>
<feature type="transmembrane region" description="Helical" evidence="5">
    <location>
        <begin position="257"/>
        <end position="275"/>
    </location>
</feature>
<evidence type="ECO:0000313" key="8">
    <source>
        <dbReference type="Proteomes" id="UP000236197"/>
    </source>
</evidence>
<dbReference type="InterPro" id="IPR036259">
    <property type="entry name" value="MFS_trans_sf"/>
</dbReference>
<feature type="transmembrane region" description="Helical" evidence="5">
    <location>
        <begin position="390"/>
        <end position="409"/>
    </location>
</feature>
<dbReference type="RefSeq" id="WP_103264496.1">
    <property type="nucleotide sequence ID" value="NZ_CABMLE010000003.1"/>
</dbReference>
<keyword evidence="3 5" id="KW-1133">Transmembrane helix</keyword>
<feature type="transmembrane region" description="Helical" evidence="5">
    <location>
        <begin position="41"/>
        <end position="67"/>
    </location>
</feature>
<dbReference type="AlphaFoldDB" id="A0A2K2UCS7"/>
<evidence type="ECO:0000256" key="2">
    <source>
        <dbReference type="ARBA" id="ARBA00022692"/>
    </source>
</evidence>
<evidence type="ECO:0000256" key="4">
    <source>
        <dbReference type="ARBA" id="ARBA00023136"/>
    </source>
</evidence>
<dbReference type="EMBL" id="PPEK01000003">
    <property type="protein sequence ID" value="PNV68018.1"/>
    <property type="molecule type" value="Genomic_DNA"/>
</dbReference>
<feature type="transmembrane region" description="Helical" evidence="5">
    <location>
        <begin position="107"/>
        <end position="129"/>
    </location>
</feature>
<name>A0A2K2UCS7_9ACTN</name>
<dbReference type="SUPFAM" id="SSF103473">
    <property type="entry name" value="MFS general substrate transporter"/>
    <property type="match status" value="1"/>
</dbReference>
<organism evidence="7 8">
    <name type="scientific">Enteroscipio rubneri</name>
    <dbReference type="NCBI Taxonomy" id="2070686"/>
    <lineage>
        <taxon>Bacteria</taxon>
        <taxon>Bacillati</taxon>
        <taxon>Actinomycetota</taxon>
        <taxon>Coriobacteriia</taxon>
        <taxon>Eggerthellales</taxon>
        <taxon>Eggerthellaceae</taxon>
        <taxon>Enteroscipio</taxon>
    </lineage>
</organism>
<feature type="transmembrane region" description="Helical" evidence="5">
    <location>
        <begin position="421"/>
        <end position="442"/>
    </location>
</feature>
<dbReference type="Pfam" id="PF07690">
    <property type="entry name" value="MFS_1"/>
    <property type="match status" value="1"/>
</dbReference>
<dbReference type="PANTHER" id="PTHR11360:SF284">
    <property type="entry name" value="EG:103B4.3 PROTEIN-RELATED"/>
    <property type="match status" value="1"/>
</dbReference>
<evidence type="ECO:0000256" key="5">
    <source>
        <dbReference type="SAM" id="Phobius"/>
    </source>
</evidence>
<reference evidence="8" key="1">
    <citation type="submission" date="2018-01" db="EMBL/GenBank/DDBJ databases">
        <title>Rubneribacter badeniensis gen. nov., sp. nov., and Colonibacter rubneri, gen. nov., sp. nov., WGS of new members of the Eggerthellaceae.</title>
        <authorList>
            <person name="Danylec N."/>
            <person name="Stoll D.A."/>
            <person name="Doetsch A."/>
            <person name="Kulling S.E."/>
            <person name="Huch M."/>
        </authorList>
    </citation>
    <scope>NUCLEOTIDE SEQUENCE [LARGE SCALE GENOMIC DNA]</scope>
    <source>
        <strain evidence="8">ResAG-96</strain>
    </source>
</reference>
<feature type="transmembrane region" description="Helical" evidence="5">
    <location>
        <begin position="295"/>
        <end position="316"/>
    </location>
</feature>
<dbReference type="GO" id="GO:0022857">
    <property type="term" value="F:transmembrane transporter activity"/>
    <property type="evidence" value="ECO:0007669"/>
    <property type="project" value="InterPro"/>
</dbReference>
<gene>
    <name evidence="7" type="ORF">C2L71_04000</name>
</gene>
<dbReference type="InterPro" id="IPR020846">
    <property type="entry name" value="MFS_dom"/>
</dbReference>
<feature type="transmembrane region" description="Helical" evidence="5">
    <location>
        <begin position="165"/>
        <end position="186"/>
    </location>
</feature>
<keyword evidence="2 5" id="KW-0812">Transmembrane</keyword>
<feature type="transmembrane region" description="Helical" evidence="5">
    <location>
        <begin position="198"/>
        <end position="219"/>
    </location>
</feature>
<keyword evidence="8" id="KW-1185">Reference proteome</keyword>
<protein>
    <recommendedName>
        <fullName evidence="6">Major facilitator superfamily (MFS) profile domain-containing protein</fullName>
    </recommendedName>
</protein>
<feature type="transmembrane region" description="Helical" evidence="5">
    <location>
        <begin position="135"/>
        <end position="153"/>
    </location>
</feature>
<dbReference type="GO" id="GO:0005886">
    <property type="term" value="C:plasma membrane"/>
    <property type="evidence" value="ECO:0007669"/>
    <property type="project" value="UniProtKB-SubCell"/>
</dbReference>
<dbReference type="Proteomes" id="UP000236197">
    <property type="component" value="Unassembled WGS sequence"/>
</dbReference>
<dbReference type="Gene3D" id="1.20.1250.20">
    <property type="entry name" value="MFS general substrate transporter like domains"/>
    <property type="match status" value="1"/>
</dbReference>
<dbReference type="OrthoDB" id="146345at2"/>
<dbReference type="InterPro" id="IPR050327">
    <property type="entry name" value="Proton-linked_MCT"/>
</dbReference>
<feature type="transmembrane region" description="Helical" evidence="5">
    <location>
        <begin position="328"/>
        <end position="350"/>
    </location>
</feature>
<dbReference type="PROSITE" id="PS50850">
    <property type="entry name" value="MFS"/>
    <property type="match status" value="1"/>
</dbReference>
<feature type="domain" description="Major facilitator superfamily (MFS) profile" evidence="6">
    <location>
        <begin position="40"/>
        <end position="447"/>
    </location>
</feature>
<sequence length="454" mass="48079">MADAQRQEREGWDVEATAQALDEKQVSDEAPRPQKLTIRHVLAVGTGALLCFSSSAIVFNTWSIFVVPVSTELGIASSQFTVLITIIFLSCSVMASPLGNLMEKLDLRIVLSVSVALCGTGVLLCSQWTEIWQFYLSGVLEGTGVVALSYLASPTLVNRWFNSHMGVLVGICVAMMGVGGAVWSMVGGVLIGDLGWRSAYLVLGGAVLALGLPATLFCIRSYPSDIGLQPYGEAERVGADEGMQWGVSAKKAFRSPAFYLLALTIALFNGTGQAGNMLPTYVYHLGDTGLADITPALAVMVASAVAMCMQASQAVAKVCLGAIADRSIVVALCVACACGFTGTVCCWLGYSSTALIYTGSVLFGALYGATNVLGPTIARHLFGPREYTKIYSRIAVFINIAPAISVTLFATLSEIGWDLEFATVLGIIVAILVMGIVTMRLGKHLEQTLERKPS</sequence>
<dbReference type="InterPro" id="IPR011701">
    <property type="entry name" value="MFS"/>
</dbReference>
<evidence type="ECO:0000259" key="6">
    <source>
        <dbReference type="PROSITE" id="PS50850"/>
    </source>
</evidence>
<comment type="caution">
    <text evidence="7">The sequence shown here is derived from an EMBL/GenBank/DDBJ whole genome shotgun (WGS) entry which is preliminary data.</text>
</comment>
<feature type="transmembrane region" description="Helical" evidence="5">
    <location>
        <begin position="356"/>
        <end position="378"/>
    </location>
</feature>
<keyword evidence="4 5" id="KW-0472">Membrane</keyword>
<evidence type="ECO:0000256" key="1">
    <source>
        <dbReference type="ARBA" id="ARBA00004651"/>
    </source>
</evidence>
<proteinExistence type="predicted"/>
<dbReference type="PANTHER" id="PTHR11360">
    <property type="entry name" value="MONOCARBOXYLATE TRANSPORTER"/>
    <property type="match status" value="1"/>
</dbReference>